<reference evidence="2" key="1">
    <citation type="journal article" date="2008" name="Science">
        <title>The Physcomitrella genome reveals evolutionary insights into the conquest of land by plants.</title>
        <authorList>
            <person name="Rensing S."/>
            <person name="Lang D."/>
            <person name="Zimmer A."/>
            <person name="Terry A."/>
            <person name="Salamov A."/>
            <person name="Shapiro H."/>
            <person name="Nishiyama T."/>
            <person name="Perroud P.-F."/>
            <person name="Lindquist E."/>
            <person name="Kamisugi Y."/>
            <person name="Tanahashi T."/>
            <person name="Sakakibara K."/>
            <person name="Fujita T."/>
            <person name="Oishi K."/>
            <person name="Shin-I T."/>
            <person name="Kuroki Y."/>
            <person name="Toyoda A."/>
            <person name="Suzuki Y."/>
            <person name="Hashimoto A."/>
            <person name="Yamaguchi K."/>
            <person name="Sugano A."/>
            <person name="Kohara Y."/>
            <person name="Fujiyama A."/>
            <person name="Anterola A."/>
            <person name="Aoki S."/>
            <person name="Ashton N."/>
            <person name="Barbazuk W.B."/>
            <person name="Barker E."/>
            <person name="Bennetzen J."/>
            <person name="Bezanilla M."/>
            <person name="Blankenship R."/>
            <person name="Cho S.H."/>
            <person name="Dutcher S."/>
            <person name="Estelle M."/>
            <person name="Fawcett J.A."/>
            <person name="Gundlach H."/>
            <person name="Hanada K."/>
            <person name="Heyl A."/>
            <person name="Hicks K.A."/>
            <person name="Hugh J."/>
            <person name="Lohr M."/>
            <person name="Mayer K."/>
            <person name="Melkozernov A."/>
            <person name="Murata T."/>
            <person name="Nelson D."/>
            <person name="Pils B."/>
            <person name="Prigge M."/>
            <person name="Reiss B."/>
            <person name="Renner T."/>
            <person name="Rombauts S."/>
            <person name="Rushton P."/>
            <person name="Sanderfoot A."/>
            <person name="Schween G."/>
            <person name="Shiu S.-H."/>
            <person name="Stueber K."/>
            <person name="Theodoulou F.L."/>
            <person name="Tu H."/>
            <person name="Van de Peer Y."/>
            <person name="Verrier P.J."/>
            <person name="Waters E."/>
            <person name="Wood A."/>
            <person name="Yang L."/>
            <person name="Cove D."/>
            <person name="Cuming A."/>
            <person name="Hasebe M."/>
            <person name="Lucas S."/>
            <person name="Mishler D.B."/>
            <person name="Reski R."/>
            <person name="Grigoriev I."/>
            <person name="Quatrano R.S."/>
            <person name="Boore J.L."/>
        </authorList>
    </citation>
    <scope>NUCLEOTIDE SEQUENCE [LARGE SCALE GENOMIC DNA]</scope>
</reference>
<accession>A9U5P4</accession>
<sequence length="181" mass="19743">MILCSQLIAGSLLGMIPRSSHNYDELKERLSVFTNDEAARIRIAVASAAWVEAVAVSAEVKENSEEVLKVDPRVPYIVLLKGLVETMKWRSRRDEFVTIAANTYCRWTRLMSGENSNPVTDELIANKLQVPGRNGCSGGQGRNVAAQSSSHTGDCGGDTQITNRATRGPLQLDGNETLPLE</sequence>
<gene>
    <name evidence="2" type="ORF">PHYPADRAFT_102770</name>
</gene>
<organism>
    <name type="scientific">Physcomitrium patens</name>
    <name type="common">Spreading-leaved earth moss</name>
    <name type="synonym">Physcomitrella patens</name>
    <dbReference type="NCBI Taxonomy" id="3218"/>
    <lineage>
        <taxon>Eukaryota</taxon>
        <taxon>Viridiplantae</taxon>
        <taxon>Streptophyta</taxon>
        <taxon>Embryophyta</taxon>
        <taxon>Bryophyta</taxon>
        <taxon>Bryophytina</taxon>
        <taxon>Bryopsida</taxon>
        <taxon>Funariidae</taxon>
        <taxon>Funariales</taxon>
        <taxon>Funariaceae</taxon>
        <taxon>Physcomitrium</taxon>
    </lineage>
</organism>
<evidence type="ECO:0000313" key="2">
    <source>
        <dbReference type="EMBL" id="EDQ49009.1"/>
    </source>
</evidence>
<name>A9U5P4_PHYPA</name>
<dbReference type="HOGENOM" id="CLU_3130419_0_0_1"/>
<dbReference type="AlphaFoldDB" id="A9U5P4"/>
<feature type="region of interest" description="Disordered" evidence="1">
    <location>
        <begin position="135"/>
        <end position="181"/>
    </location>
</feature>
<evidence type="ECO:0000256" key="1">
    <source>
        <dbReference type="SAM" id="MobiDB-lite"/>
    </source>
</evidence>
<dbReference type="EMBL" id="DS545580">
    <property type="protein sequence ID" value="EDQ49009.1"/>
    <property type="molecule type" value="Genomic_DNA"/>
</dbReference>
<proteinExistence type="predicted"/>
<protein>
    <submittedName>
        <fullName evidence="2">Predicted protein</fullName>
    </submittedName>
</protein>